<organism evidence="1 2">
    <name type="scientific">Botryotinia fuckeliana (strain T4)</name>
    <name type="common">Noble rot fungus</name>
    <name type="synonym">Botrytis cinerea</name>
    <dbReference type="NCBI Taxonomy" id="999810"/>
    <lineage>
        <taxon>Eukaryota</taxon>
        <taxon>Fungi</taxon>
        <taxon>Dikarya</taxon>
        <taxon>Ascomycota</taxon>
        <taxon>Pezizomycotina</taxon>
        <taxon>Leotiomycetes</taxon>
        <taxon>Helotiales</taxon>
        <taxon>Sclerotiniaceae</taxon>
        <taxon>Botrytis</taxon>
    </lineage>
</organism>
<dbReference type="Proteomes" id="UP000008177">
    <property type="component" value="Unplaced contigs"/>
</dbReference>
<dbReference type="HOGENOM" id="CLU_3032049_0_0_1"/>
<dbReference type="InParanoid" id="G2XRP7"/>
<evidence type="ECO:0000313" key="1">
    <source>
        <dbReference type="EMBL" id="CCD43385.1"/>
    </source>
</evidence>
<name>G2XRP7_BOTF4</name>
<accession>G2XRP7</accession>
<gene>
    <name evidence="1" type="ORF">BofuT4_uP065720.1</name>
</gene>
<dbReference type="EMBL" id="FQ790258">
    <property type="protein sequence ID" value="CCD43385.1"/>
    <property type="molecule type" value="Genomic_DNA"/>
</dbReference>
<sequence length="55" mass="6069">MMDRNGSHCAPGALALPDAPSRAQVILALVPSVYIERSTPLGIFVAVWYFFIQYD</sequence>
<reference evidence="2" key="1">
    <citation type="journal article" date="2011" name="PLoS Genet.">
        <title>Genomic analysis of the necrotrophic fungal pathogens Sclerotinia sclerotiorum and Botrytis cinerea.</title>
        <authorList>
            <person name="Amselem J."/>
            <person name="Cuomo C.A."/>
            <person name="van Kan J.A."/>
            <person name="Viaud M."/>
            <person name="Benito E.P."/>
            <person name="Couloux A."/>
            <person name="Coutinho P.M."/>
            <person name="de Vries R.P."/>
            <person name="Dyer P.S."/>
            <person name="Fillinger S."/>
            <person name="Fournier E."/>
            <person name="Gout L."/>
            <person name="Hahn M."/>
            <person name="Kohn L."/>
            <person name="Lapalu N."/>
            <person name="Plummer K.M."/>
            <person name="Pradier J.M."/>
            <person name="Quevillon E."/>
            <person name="Sharon A."/>
            <person name="Simon A."/>
            <person name="ten Have A."/>
            <person name="Tudzynski B."/>
            <person name="Tudzynski P."/>
            <person name="Wincker P."/>
            <person name="Andrew M."/>
            <person name="Anthouard V."/>
            <person name="Beever R.E."/>
            <person name="Beffa R."/>
            <person name="Benoit I."/>
            <person name="Bouzid O."/>
            <person name="Brault B."/>
            <person name="Chen Z."/>
            <person name="Choquer M."/>
            <person name="Collemare J."/>
            <person name="Cotton P."/>
            <person name="Danchin E.G."/>
            <person name="Da Silva C."/>
            <person name="Gautier A."/>
            <person name="Giraud C."/>
            <person name="Giraud T."/>
            <person name="Gonzalez C."/>
            <person name="Grossetete S."/>
            <person name="Guldener U."/>
            <person name="Henrissat B."/>
            <person name="Howlett B.J."/>
            <person name="Kodira C."/>
            <person name="Kretschmer M."/>
            <person name="Lappartient A."/>
            <person name="Leroch M."/>
            <person name="Levis C."/>
            <person name="Mauceli E."/>
            <person name="Neuveglise C."/>
            <person name="Oeser B."/>
            <person name="Pearson M."/>
            <person name="Poulain J."/>
            <person name="Poussereau N."/>
            <person name="Quesneville H."/>
            <person name="Rascle C."/>
            <person name="Schumacher J."/>
            <person name="Segurens B."/>
            <person name="Sexton A."/>
            <person name="Silva E."/>
            <person name="Sirven C."/>
            <person name="Soanes D.M."/>
            <person name="Talbot N.J."/>
            <person name="Templeton M."/>
            <person name="Yandava C."/>
            <person name="Yarden O."/>
            <person name="Zeng Q."/>
            <person name="Rollins J.A."/>
            <person name="Lebrun M.H."/>
            <person name="Dickman M."/>
        </authorList>
    </citation>
    <scope>NUCLEOTIDE SEQUENCE [LARGE SCALE GENOMIC DNA]</scope>
    <source>
        <strain evidence="2">T4</strain>
    </source>
</reference>
<protein>
    <submittedName>
        <fullName evidence="1">Uncharacterized protein</fullName>
    </submittedName>
</protein>
<evidence type="ECO:0000313" key="2">
    <source>
        <dbReference type="Proteomes" id="UP000008177"/>
    </source>
</evidence>
<dbReference type="AlphaFoldDB" id="G2XRP7"/>
<proteinExistence type="predicted"/>